<dbReference type="InterPro" id="IPR013767">
    <property type="entry name" value="PAS_fold"/>
</dbReference>
<feature type="domain" description="PAC" evidence="15">
    <location>
        <begin position="83"/>
        <end position="135"/>
    </location>
</feature>
<dbReference type="Gene3D" id="1.10.287.130">
    <property type="match status" value="1"/>
</dbReference>
<keyword evidence="5" id="KW-0808">Transferase</keyword>
<dbReference type="Pfam" id="PF13426">
    <property type="entry name" value="PAS_9"/>
    <property type="match status" value="1"/>
</dbReference>
<comment type="catalytic activity">
    <reaction evidence="1">
        <text>ATP + protein L-histidine = ADP + protein N-phospho-L-histidine.</text>
        <dbReference type="EC" id="2.7.13.3"/>
    </reaction>
</comment>
<name>A0ABW6WE49_9ACTN</name>
<keyword evidence="6" id="KW-0547">Nucleotide-binding</keyword>
<evidence type="ECO:0000256" key="1">
    <source>
        <dbReference type="ARBA" id="ARBA00000085"/>
    </source>
</evidence>
<dbReference type="SUPFAM" id="SSF47384">
    <property type="entry name" value="Homodimeric domain of signal transducing histidine kinase"/>
    <property type="match status" value="1"/>
</dbReference>
<dbReference type="Gene3D" id="3.40.50.2300">
    <property type="match status" value="1"/>
</dbReference>
<keyword evidence="17" id="KW-1185">Reference proteome</keyword>
<feature type="domain" description="PAS" evidence="14">
    <location>
        <begin position="129"/>
        <end position="182"/>
    </location>
</feature>
<dbReference type="PROSITE" id="PS50109">
    <property type="entry name" value="HIS_KIN"/>
    <property type="match status" value="1"/>
</dbReference>
<dbReference type="InterPro" id="IPR036890">
    <property type="entry name" value="HATPase_C_sf"/>
</dbReference>
<dbReference type="SUPFAM" id="SSF55874">
    <property type="entry name" value="ATPase domain of HSP90 chaperone/DNA topoisomerase II/histidine kinase"/>
    <property type="match status" value="1"/>
</dbReference>
<feature type="domain" description="PAS" evidence="14">
    <location>
        <begin position="10"/>
        <end position="79"/>
    </location>
</feature>
<dbReference type="NCBIfam" id="TIGR00229">
    <property type="entry name" value="sensory_box"/>
    <property type="match status" value="2"/>
</dbReference>
<dbReference type="InterPro" id="IPR000014">
    <property type="entry name" value="PAS"/>
</dbReference>
<evidence type="ECO:0000256" key="8">
    <source>
        <dbReference type="ARBA" id="ARBA00022840"/>
    </source>
</evidence>
<dbReference type="SMART" id="SM00387">
    <property type="entry name" value="HATPase_c"/>
    <property type="match status" value="1"/>
</dbReference>
<dbReference type="PROSITE" id="PS50112">
    <property type="entry name" value="PAS"/>
    <property type="match status" value="2"/>
</dbReference>
<evidence type="ECO:0000256" key="4">
    <source>
        <dbReference type="ARBA" id="ARBA00022553"/>
    </source>
</evidence>
<dbReference type="PROSITE" id="PS50113">
    <property type="entry name" value="PAC"/>
    <property type="match status" value="1"/>
</dbReference>
<dbReference type="EC" id="2.7.13.3" evidence="3"/>
<feature type="modified residue" description="4-aspartylphosphate" evidence="10">
    <location>
        <position position="573"/>
    </location>
</feature>
<dbReference type="RefSeq" id="WP_020510207.1">
    <property type="nucleotide sequence ID" value="NZ_JBIAZU010000002.1"/>
</dbReference>
<dbReference type="InterPro" id="IPR000700">
    <property type="entry name" value="PAS-assoc_C"/>
</dbReference>
<dbReference type="InterPro" id="IPR004358">
    <property type="entry name" value="Sig_transdc_His_kin-like_C"/>
</dbReference>
<comment type="subcellular location">
    <subcellularLocation>
        <location evidence="2">Cell membrane</location>
    </subcellularLocation>
</comment>
<keyword evidence="4 10" id="KW-0597">Phosphoprotein</keyword>
<evidence type="ECO:0000256" key="9">
    <source>
        <dbReference type="ARBA" id="ARBA00023012"/>
    </source>
</evidence>
<feature type="domain" description="Histidine kinase" evidence="12">
    <location>
        <begin position="276"/>
        <end position="501"/>
    </location>
</feature>
<feature type="domain" description="Response regulatory" evidence="13">
    <location>
        <begin position="522"/>
        <end position="638"/>
    </location>
</feature>
<keyword evidence="8" id="KW-0067">ATP-binding</keyword>
<dbReference type="PANTHER" id="PTHR43065:SF42">
    <property type="entry name" value="TWO-COMPONENT SENSOR PPRA"/>
    <property type="match status" value="1"/>
</dbReference>
<evidence type="ECO:0000259" key="12">
    <source>
        <dbReference type="PROSITE" id="PS50109"/>
    </source>
</evidence>
<dbReference type="Pfam" id="PF02518">
    <property type="entry name" value="HATPase_c"/>
    <property type="match status" value="1"/>
</dbReference>
<evidence type="ECO:0000256" key="10">
    <source>
        <dbReference type="PROSITE-ProRule" id="PRU00169"/>
    </source>
</evidence>
<dbReference type="InterPro" id="IPR036097">
    <property type="entry name" value="HisK_dim/P_sf"/>
</dbReference>
<keyword evidence="7" id="KW-0418">Kinase</keyword>
<evidence type="ECO:0000259" key="15">
    <source>
        <dbReference type="PROSITE" id="PS50113"/>
    </source>
</evidence>
<dbReference type="InterPro" id="IPR035965">
    <property type="entry name" value="PAS-like_dom_sf"/>
</dbReference>
<evidence type="ECO:0000256" key="11">
    <source>
        <dbReference type="SAM" id="Coils"/>
    </source>
</evidence>
<dbReference type="Pfam" id="PF00989">
    <property type="entry name" value="PAS"/>
    <property type="match status" value="1"/>
</dbReference>
<dbReference type="SUPFAM" id="SSF52172">
    <property type="entry name" value="CheY-like"/>
    <property type="match status" value="1"/>
</dbReference>
<dbReference type="InterPro" id="IPR001789">
    <property type="entry name" value="Sig_transdc_resp-reg_receiver"/>
</dbReference>
<dbReference type="SMART" id="SM00091">
    <property type="entry name" value="PAS"/>
    <property type="match status" value="2"/>
</dbReference>
<dbReference type="CDD" id="cd00130">
    <property type="entry name" value="PAS"/>
    <property type="match status" value="2"/>
</dbReference>
<sequence>MGEKHGYPGSDDLLRAMISSSHDAIFAVGRDFTVLTWNPAAEALYGYRAEEIVGRSVDVLIPADRRADQREMVLLMESGCRIERFRSRRRHRDGHWLQITLTMSPLRDPDGTMTGYTVVARAVSTRERLESSFQALLEAAPDAFLGVGDDGRVVLANTQAETLFGLTRHGLIGKEIDKLLTPPLAGDIVPVHEDDPHGPTAVAHRADGTTVPVEVTVSILPTDDGRIRCAVVRDITERVRAQERFLQLQAEAERAHIEAQLQRTQRLEGLGQLAGGVAHDFNNLIAVISNYATFIAEVAAEEGLTEIAGDAAQITKAAQRGADLTHQLLAFARREVVRPRPLSLNDVVADIEQMLRRSIGEHITLDVRLTGGLPSITADPGQLDQVLVNLAVNARDAMPRGGTLTIETCDLAVDRDYVAGRPHLRTGWYVRLRVSDTGTGMPPEVIERAFEPFYTTKPAGKGTGLGLATVYGIITAAGGDLSIYSEPGLGTTFTILMPATDAQPAEVEEPAELAPADYRRGTILAVEDEPALRDVLQRILAGAGHEVLIAADGPAALALAHEHPGHIDVLLTDVVMPHMLGKDLAERFLRVSPGASVLFMSGYARPALASQGTLDPEVTLVEKPFSKAQLLAAVQQCLDRPGPGGVCHPVA</sequence>
<proteinExistence type="predicted"/>
<feature type="coiled-coil region" evidence="11">
    <location>
        <begin position="238"/>
        <end position="267"/>
    </location>
</feature>
<dbReference type="Pfam" id="PF00072">
    <property type="entry name" value="Response_reg"/>
    <property type="match status" value="1"/>
</dbReference>
<dbReference type="Gene3D" id="3.30.450.20">
    <property type="entry name" value="PAS domain"/>
    <property type="match status" value="2"/>
</dbReference>
<dbReference type="InterPro" id="IPR003661">
    <property type="entry name" value="HisK_dim/P_dom"/>
</dbReference>
<dbReference type="InterPro" id="IPR011006">
    <property type="entry name" value="CheY-like_superfamily"/>
</dbReference>
<protein>
    <recommendedName>
        <fullName evidence="3">histidine kinase</fullName>
        <ecNumber evidence="3">2.7.13.3</ecNumber>
    </recommendedName>
</protein>
<gene>
    <name evidence="16" type="ORF">ACFY35_15250</name>
</gene>
<evidence type="ECO:0000256" key="2">
    <source>
        <dbReference type="ARBA" id="ARBA00004236"/>
    </source>
</evidence>
<dbReference type="EMBL" id="JBIAZU010000002">
    <property type="protein sequence ID" value="MFF5290800.1"/>
    <property type="molecule type" value="Genomic_DNA"/>
</dbReference>
<accession>A0ABW6WE49</accession>
<keyword evidence="9" id="KW-0902">Two-component regulatory system</keyword>
<dbReference type="PROSITE" id="PS50110">
    <property type="entry name" value="RESPONSE_REGULATORY"/>
    <property type="match status" value="1"/>
</dbReference>
<evidence type="ECO:0000256" key="7">
    <source>
        <dbReference type="ARBA" id="ARBA00022777"/>
    </source>
</evidence>
<evidence type="ECO:0000256" key="6">
    <source>
        <dbReference type="ARBA" id="ARBA00022741"/>
    </source>
</evidence>
<dbReference type="InterPro" id="IPR003594">
    <property type="entry name" value="HATPase_dom"/>
</dbReference>
<dbReference type="SMART" id="SM00388">
    <property type="entry name" value="HisKA"/>
    <property type="match status" value="1"/>
</dbReference>
<dbReference type="SMART" id="SM00448">
    <property type="entry name" value="REC"/>
    <property type="match status" value="1"/>
</dbReference>
<keyword evidence="11" id="KW-0175">Coiled coil</keyword>
<dbReference type="InterPro" id="IPR005467">
    <property type="entry name" value="His_kinase_dom"/>
</dbReference>
<reference evidence="16 17" key="1">
    <citation type="submission" date="2024-10" db="EMBL/GenBank/DDBJ databases">
        <title>The Natural Products Discovery Center: Release of the First 8490 Sequenced Strains for Exploring Actinobacteria Biosynthetic Diversity.</title>
        <authorList>
            <person name="Kalkreuter E."/>
            <person name="Kautsar S.A."/>
            <person name="Yang D."/>
            <person name="Bader C.D."/>
            <person name="Teijaro C.N."/>
            <person name="Fluegel L."/>
            <person name="Davis C.M."/>
            <person name="Simpson J.R."/>
            <person name="Lauterbach L."/>
            <person name="Steele A.D."/>
            <person name="Gui C."/>
            <person name="Meng S."/>
            <person name="Li G."/>
            <person name="Viehrig K."/>
            <person name="Ye F."/>
            <person name="Su P."/>
            <person name="Kiefer A.F."/>
            <person name="Nichols A."/>
            <person name="Cepeda A.J."/>
            <person name="Yan W."/>
            <person name="Fan B."/>
            <person name="Jiang Y."/>
            <person name="Adhikari A."/>
            <person name="Zheng C.-J."/>
            <person name="Schuster L."/>
            <person name="Cowan T.M."/>
            <person name="Smanski M.J."/>
            <person name="Chevrette M.G."/>
            <person name="De Carvalho L.P.S."/>
            <person name="Shen B."/>
        </authorList>
    </citation>
    <scope>NUCLEOTIDE SEQUENCE [LARGE SCALE GENOMIC DNA]</scope>
    <source>
        <strain evidence="16 17">NPDC000087</strain>
    </source>
</reference>
<dbReference type="Gene3D" id="3.30.565.10">
    <property type="entry name" value="Histidine kinase-like ATPase, C-terminal domain"/>
    <property type="match status" value="1"/>
</dbReference>
<evidence type="ECO:0000313" key="17">
    <source>
        <dbReference type="Proteomes" id="UP001602245"/>
    </source>
</evidence>
<evidence type="ECO:0000259" key="13">
    <source>
        <dbReference type="PROSITE" id="PS50110"/>
    </source>
</evidence>
<dbReference type="Proteomes" id="UP001602245">
    <property type="component" value="Unassembled WGS sequence"/>
</dbReference>
<evidence type="ECO:0000313" key="16">
    <source>
        <dbReference type="EMBL" id="MFF5290800.1"/>
    </source>
</evidence>
<comment type="caution">
    <text evidence="16">The sequence shown here is derived from an EMBL/GenBank/DDBJ whole genome shotgun (WGS) entry which is preliminary data.</text>
</comment>
<organism evidence="16 17">
    <name type="scientific">Paractinoplanes globisporus</name>
    <dbReference type="NCBI Taxonomy" id="113565"/>
    <lineage>
        <taxon>Bacteria</taxon>
        <taxon>Bacillati</taxon>
        <taxon>Actinomycetota</taxon>
        <taxon>Actinomycetes</taxon>
        <taxon>Micromonosporales</taxon>
        <taxon>Micromonosporaceae</taxon>
        <taxon>Paractinoplanes</taxon>
    </lineage>
</organism>
<dbReference type="PRINTS" id="PR00344">
    <property type="entry name" value="BCTRLSENSOR"/>
</dbReference>
<evidence type="ECO:0000259" key="14">
    <source>
        <dbReference type="PROSITE" id="PS50112"/>
    </source>
</evidence>
<dbReference type="CDD" id="cd00082">
    <property type="entry name" value="HisKA"/>
    <property type="match status" value="1"/>
</dbReference>
<evidence type="ECO:0000256" key="5">
    <source>
        <dbReference type="ARBA" id="ARBA00022679"/>
    </source>
</evidence>
<dbReference type="PANTHER" id="PTHR43065">
    <property type="entry name" value="SENSOR HISTIDINE KINASE"/>
    <property type="match status" value="1"/>
</dbReference>
<dbReference type="SUPFAM" id="SSF55785">
    <property type="entry name" value="PYP-like sensor domain (PAS domain)"/>
    <property type="match status" value="2"/>
</dbReference>
<evidence type="ECO:0000256" key="3">
    <source>
        <dbReference type="ARBA" id="ARBA00012438"/>
    </source>
</evidence>